<dbReference type="Gene3D" id="2.130.10.80">
    <property type="entry name" value="Galactose oxidase/kelch, beta-propeller"/>
    <property type="match status" value="1"/>
</dbReference>
<dbReference type="PANTHER" id="PTHR32208">
    <property type="entry name" value="SECRETED PROTEIN-RELATED"/>
    <property type="match status" value="1"/>
</dbReference>
<organism evidence="2 3">
    <name type="scientific">Trapa natans</name>
    <name type="common">Water chestnut</name>
    <dbReference type="NCBI Taxonomy" id="22666"/>
    <lineage>
        <taxon>Eukaryota</taxon>
        <taxon>Viridiplantae</taxon>
        <taxon>Streptophyta</taxon>
        <taxon>Embryophyta</taxon>
        <taxon>Tracheophyta</taxon>
        <taxon>Spermatophyta</taxon>
        <taxon>Magnoliopsida</taxon>
        <taxon>eudicotyledons</taxon>
        <taxon>Gunneridae</taxon>
        <taxon>Pentapetalae</taxon>
        <taxon>rosids</taxon>
        <taxon>malvids</taxon>
        <taxon>Myrtales</taxon>
        <taxon>Lythraceae</taxon>
        <taxon>Trapa</taxon>
    </lineage>
</organism>
<dbReference type="InterPro" id="IPR037293">
    <property type="entry name" value="Gal_Oxidase_central_sf"/>
</dbReference>
<dbReference type="PANTHER" id="PTHR32208:SF93">
    <property type="entry name" value="ALDEHYDE OXIDASE GLOX1"/>
    <property type="match status" value="1"/>
</dbReference>
<proteinExistence type="predicted"/>
<dbReference type="Pfam" id="PF07250">
    <property type="entry name" value="Glyoxal_oxid_N"/>
    <property type="match status" value="1"/>
</dbReference>
<keyword evidence="3" id="KW-1185">Reference proteome</keyword>
<feature type="domain" description="Glyoxal oxidase N-terminal" evidence="1">
    <location>
        <begin position="68"/>
        <end position="179"/>
    </location>
</feature>
<evidence type="ECO:0000313" key="3">
    <source>
        <dbReference type="Proteomes" id="UP001346149"/>
    </source>
</evidence>
<evidence type="ECO:0000313" key="2">
    <source>
        <dbReference type="EMBL" id="KAK4765555.1"/>
    </source>
</evidence>
<protein>
    <recommendedName>
        <fullName evidence="1">Glyoxal oxidase N-terminal domain-containing protein</fullName>
    </recommendedName>
</protein>
<sequence>MQAQAFKISVGPYHIMYATQVRLEDGGFMVIGSRKSYNYELVMSDGRAKGLAMYSAFISETSDLDENNLRSILFNLFRNKVIKEFPRLLGGSRNYPASGMSALLPIRLNHKTNDHNVQVQVVVVCGGAKPKAYRLADPERKDRILMNALRDCGRLVVSNPNPKWMRENMPSRRVMGDMLHAAVPNYHPVLFSPDKTGKDQFRVLTRVCSV</sequence>
<evidence type="ECO:0000259" key="1">
    <source>
        <dbReference type="Pfam" id="PF07250"/>
    </source>
</evidence>
<gene>
    <name evidence="2" type="ORF">SAY86_026645</name>
</gene>
<reference evidence="2 3" key="1">
    <citation type="journal article" date="2023" name="Hortic Res">
        <title>Pangenome of water caltrop reveals structural variations and asymmetric subgenome divergence after allopolyploidization.</title>
        <authorList>
            <person name="Zhang X."/>
            <person name="Chen Y."/>
            <person name="Wang L."/>
            <person name="Yuan Y."/>
            <person name="Fang M."/>
            <person name="Shi L."/>
            <person name="Lu R."/>
            <person name="Comes H.P."/>
            <person name="Ma Y."/>
            <person name="Chen Y."/>
            <person name="Huang G."/>
            <person name="Zhou Y."/>
            <person name="Zheng Z."/>
            <person name="Qiu Y."/>
        </authorList>
    </citation>
    <scope>NUCLEOTIDE SEQUENCE [LARGE SCALE GENOMIC DNA]</scope>
    <source>
        <strain evidence="2">F231</strain>
    </source>
</reference>
<dbReference type="AlphaFoldDB" id="A0AAN7KEC3"/>
<dbReference type="InterPro" id="IPR009880">
    <property type="entry name" value="Glyoxal_oxidase_N"/>
</dbReference>
<dbReference type="EMBL" id="JAXQNO010000023">
    <property type="protein sequence ID" value="KAK4765555.1"/>
    <property type="molecule type" value="Genomic_DNA"/>
</dbReference>
<comment type="caution">
    <text evidence="2">The sequence shown here is derived from an EMBL/GenBank/DDBJ whole genome shotgun (WGS) entry which is preliminary data.</text>
</comment>
<name>A0AAN7KEC3_TRANT</name>
<accession>A0AAN7KEC3</accession>
<dbReference type="Proteomes" id="UP001346149">
    <property type="component" value="Unassembled WGS sequence"/>
</dbReference>